<organism evidence="1 2">
    <name type="scientific">Chamaesiphon minutus (strain ATCC 27169 / PCC 6605)</name>
    <dbReference type="NCBI Taxonomy" id="1173020"/>
    <lineage>
        <taxon>Bacteria</taxon>
        <taxon>Bacillati</taxon>
        <taxon>Cyanobacteriota</taxon>
        <taxon>Cyanophyceae</taxon>
        <taxon>Gomontiellales</taxon>
        <taxon>Chamaesiphonaceae</taxon>
        <taxon>Chamaesiphon</taxon>
    </lineage>
</organism>
<proteinExistence type="predicted"/>
<reference evidence="1 2" key="1">
    <citation type="submission" date="2012-05" db="EMBL/GenBank/DDBJ databases">
        <title>Finished chromosome of genome of Chamaesiphon sp. PCC 6605.</title>
        <authorList>
            <consortium name="US DOE Joint Genome Institute"/>
            <person name="Gugger M."/>
            <person name="Coursin T."/>
            <person name="Rippka R."/>
            <person name="Tandeau De Marsac N."/>
            <person name="Huntemann M."/>
            <person name="Wei C.-L."/>
            <person name="Han J."/>
            <person name="Detter J.C."/>
            <person name="Han C."/>
            <person name="Tapia R."/>
            <person name="Chen A."/>
            <person name="Kyrpides N."/>
            <person name="Mavromatis K."/>
            <person name="Markowitz V."/>
            <person name="Szeto E."/>
            <person name="Ivanova N."/>
            <person name="Pagani I."/>
            <person name="Pati A."/>
            <person name="Goodwin L."/>
            <person name="Nordberg H.P."/>
            <person name="Cantor M.N."/>
            <person name="Hua S.X."/>
            <person name="Woyke T."/>
            <person name="Kerfeld C.A."/>
        </authorList>
    </citation>
    <scope>NUCLEOTIDE SEQUENCE [LARGE SCALE GENOMIC DNA]</scope>
    <source>
        <strain evidence="2">ATCC 27169 / PCC 6605</strain>
    </source>
</reference>
<sequence length="84" mass="9787">MRLHYYKPDWRGNLGRYDGYYKTGKLVDLRFLAMLRGDEFDSIDYLVIGDRDLLVMADIFDLAIVTAAHFLQIRSIIDLNTAID</sequence>
<evidence type="ECO:0000313" key="1">
    <source>
        <dbReference type="EMBL" id="AFY95144.1"/>
    </source>
</evidence>
<dbReference type="RefSeq" id="WP_015161254.1">
    <property type="nucleotide sequence ID" value="NC_019697.1"/>
</dbReference>
<dbReference type="KEGG" id="cmp:Cha6605_4201"/>
<name>K9ULR5_CHAP6</name>
<dbReference type="OrthoDB" id="426765at2"/>
<accession>K9ULR5</accession>
<dbReference type="EMBL" id="CP003600">
    <property type="protein sequence ID" value="AFY95144.1"/>
    <property type="molecule type" value="Genomic_DNA"/>
</dbReference>
<protein>
    <submittedName>
        <fullName evidence="1">Uncharacterized protein</fullName>
    </submittedName>
</protein>
<evidence type="ECO:0000313" key="2">
    <source>
        <dbReference type="Proteomes" id="UP000010366"/>
    </source>
</evidence>
<dbReference type="Proteomes" id="UP000010366">
    <property type="component" value="Chromosome"/>
</dbReference>
<gene>
    <name evidence="1" type="ORF">Cha6605_4201</name>
</gene>
<dbReference type="AlphaFoldDB" id="K9ULR5"/>
<keyword evidence="2" id="KW-1185">Reference proteome</keyword>
<dbReference type="HOGENOM" id="CLU_2521559_0_0_3"/>